<reference evidence="2" key="1">
    <citation type="journal article" date="2024" name="IScience">
        <title>Strigolactones Initiate the Formation of Haustorium-like Structures in Castilleja.</title>
        <authorList>
            <person name="Buerger M."/>
            <person name="Peterson D."/>
            <person name="Chory J."/>
        </authorList>
    </citation>
    <scope>NUCLEOTIDE SEQUENCE [LARGE SCALE GENOMIC DNA]</scope>
</reference>
<comment type="caution">
    <text evidence="1">The sequence shown here is derived from an EMBL/GenBank/DDBJ whole genome shotgun (WGS) entry which is preliminary data.</text>
</comment>
<organism evidence="1 2">
    <name type="scientific">Castilleja foliolosa</name>
    <dbReference type="NCBI Taxonomy" id="1961234"/>
    <lineage>
        <taxon>Eukaryota</taxon>
        <taxon>Viridiplantae</taxon>
        <taxon>Streptophyta</taxon>
        <taxon>Embryophyta</taxon>
        <taxon>Tracheophyta</taxon>
        <taxon>Spermatophyta</taxon>
        <taxon>Magnoliopsida</taxon>
        <taxon>eudicotyledons</taxon>
        <taxon>Gunneridae</taxon>
        <taxon>Pentapetalae</taxon>
        <taxon>asterids</taxon>
        <taxon>lamiids</taxon>
        <taxon>Lamiales</taxon>
        <taxon>Orobanchaceae</taxon>
        <taxon>Pedicularideae</taxon>
        <taxon>Castillejinae</taxon>
        <taxon>Castilleja</taxon>
    </lineage>
</organism>
<proteinExistence type="predicted"/>
<accession>A0ABD3BX70</accession>
<dbReference type="Proteomes" id="UP001632038">
    <property type="component" value="Unassembled WGS sequence"/>
</dbReference>
<name>A0ABD3BX70_9LAMI</name>
<keyword evidence="2" id="KW-1185">Reference proteome</keyword>
<gene>
    <name evidence="1" type="ORF">CASFOL_033541</name>
</gene>
<dbReference type="AlphaFoldDB" id="A0ABD3BX70"/>
<dbReference type="EMBL" id="JAVIJP010000060">
    <property type="protein sequence ID" value="KAL3622130.1"/>
    <property type="molecule type" value="Genomic_DNA"/>
</dbReference>
<sequence length="83" mass="9410">MSLFQFLVPVVGPYPWRFLSSSPKFKTKATPLVAHFQLVRPFSSGAFELKFCVESTPANICVKLQLRRVQGFSETYGLQNRSP</sequence>
<protein>
    <submittedName>
        <fullName evidence="1">Uncharacterized protein</fullName>
    </submittedName>
</protein>
<evidence type="ECO:0000313" key="2">
    <source>
        <dbReference type="Proteomes" id="UP001632038"/>
    </source>
</evidence>
<evidence type="ECO:0000313" key="1">
    <source>
        <dbReference type="EMBL" id="KAL3622130.1"/>
    </source>
</evidence>